<dbReference type="Gene3D" id="1.10.260.40">
    <property type="entry name" value="lambda repressor-like DNA-binding domains"/>
    <property type="match status" value="1"/>
</dbReference>
<dbReference type="InterPro" id="IPR039418">
    <property type="entry name" value="LexA-like"/>
</dbReference>
<sequence>MNNHYRVMNTLGEKLKDVRGATARAAFAEMLGVHPNSLAMYERGERLPDIDFLALFASQTGTPFSELLSLRLQNGSNEAARTAGQSGDWSVPGLGEQAMDWSPVAEEPGEGLVFLPLYAARPSAGGGSLAQPDDVVDHLAFKGSWVHEELGRNARDLAVLRASGDSMSPHIQDGDLVVVDTADQELQNGRIYVLNIAGALVLKRLDFQPPATVRLCSDNPTFPAAELDADELQRLTIIGRAVWRGGRT</sequence>
<accession>A0A369TDZ1</accession>
<dbReference type="PANTHER" id="PTHR40661:SF3">
    <property type="entry name" value="FELS-1 PROPHAGE TRANSCRIPTIONAL REGULATOR"/>
    <property type="match status" value="1"/>
</dbReference>
<keyword evidence="1" id="KW-0805">Transcription regulation</keyword>
<dbReference type="CDD" id="cd06529">
    <property type="entry name" value="S24_LexA-like"/>
    <property type="match status" value="1"/>
</dbReference>
<protein>
    <submittedName>
        <fullName evidence="5">LexA family transcriptional regulator</fullName>
    </submittedName>
</protein>
<dbReference type="Proteomes" id="UP000253941">
    <property type="component" value="Unassembled WGS sequence"/>
</dbReference>
<dbReference type="AlphaFoldDB" id="A0A369TDZ1"/>
<gene>
    <name evidence="5" type="ORF">DRB17_03340</name>
</gene>
<dbReference type="Pfam" id="PF01381">
    <property type="entry name" value="HTH_3"/>
    <property type="match status" value="1"/>
</dbReference>
<dbReference type="Pfam" id="PF00717">
    <property type="entry name" value="Peptidase_S24"/>
    <property type="match status" value="1"/>
</dbReference>
<evidence type="ECO:0000313" key="6">
    <source>
        <dbReference type="Proteomes" id="UP000253941"/>
    </source>
</evidence>
<dbReference type="RefSeq" id="WP_114580744.1">
    <property type="nucleotide sequence ID" value="NZ_QPMH01000002.1"/>
</dbReference>
<dbReference type="Gene3D" id="2.10.109.10">
    <property type="entry name" value="Umud Fragment, subunit A"/>
    <property type="match status" value="1"/>
</dbReference>
<feature type="domain" description="HTH cro/C1-type" evidence="4">
    <location>
        <begin position="25"/>
        <end position="67"/>
    </location>
</feature>
<evidence type="ECO:0000256" key="3">
    <source>
        <dbReference type="ARBA" id="ARBA00023163"/>
    </source>
</evidence>
<reference evidence="5 6" key="1">
    <citation type="submission" date="2018-07" db="EMBL/GenBank/DDBJ databases">
        <title>Venubactetium sediminum gen. nov., sp. nov., isolated from a marine solar saltern.</title>
        <authorList>
            <person name="Wang S."/>
        </authorList>
    </citation>
    <scope>NUCLEOTIDE SEQUENCE [LARGE SCALE GENOMIC DNA]</scope>
    <source>
        <strain evidence="5 6">WD2A32</strain>
    </source>
</reference>
<dbReference type="SUPFAM" id="SSF51306">
    <property type="entry name" value="LexA/Signal peptidase"/>
    <property type="match status" value="1"/>
</dbReference>
<dbReference type="EMBL" id="QPMH01000002">
    <property type="protein sequence ID" value="RDD63490.1"/>
    <property type="molecule type" value="Genomic_DNA"/>
</dbReference>
<dbReference type="SMART" id="SM00530">
    <property type="entry name" value="HTH_XRE"/>
    <property type="match status" value="1"/>
</dbReference>
<keyword evidence="3" id="KW-0804">Transcription</keyword>
<evidence type="ECO:0000313" key="5">
    <source>
        <dbReference type="EMBL" id="RDD63490.1"/>
    </source>
</evidence>
<comment type="caution">
    <text evidence="5">The sequence shown here is derived from an EMBL/GenBank/DDBJ whole genome shotgun (WGS) entry which is preliminary data.</text>
</comment>
<dbReference type="InterPro" id="IPR036286">
    <property type="entry name" value="LexA/Signal_pep-like_sf"/>
</dbReference>
<dbReference type="InterPro" id="IPR001387">
    <property type="entry name" value="Cro/C1-type_HTH"/>
</dbReference>
<organism evidence="5 6">
    <name type="scientific">Ferruginivarius sediminum</name>
    <dbReference type="NCBI Taxonomy" id="2661937"/>
    <lineage>
        <taxon>Bacteria</taxon>
        <taxon>Pseudomonadati</taxon>
        <taxon>Pseudomonadota</taxon>
        <taxon>Alphaproteobacteria</taxon>
        <taxon>Rhodospirillales</taxon>
        <taxon>Rhodospirillaceae</taxon>
        <taxon>Ferruginivarius</taxon>
    </lineage>
</organism>
<dbReference type="InterPro" id="IPR010982">
    <property type="entry name" value="Lambda_DNA-bd_dom_sf"/>
</dbReference>
<evidence type="ECO:0000259" key="4">
    <source>
        <dbReference type="PROSITE" id="PS50943"/>
    </source>
</evidence>
<name>A0A369TDZ1_9PROT</name>
<dbReference type="GO" id="GO:0003677">
    <property type="term" value="F:DNA binding"/>
    <property type="evidence" value="ECO:0007669"/>
    <property type="project" value="UniProtKB-KW"/>
</dbReference>
<evidence type="ECO:0000256" key="2">
    <source>
        <dbReference type="ARBA" id="ARBA00023125"/>
    </source>
</evidence>
<dbReference type="PROSITE" id="PS50943">
    <property type="entry name" value="HTH_CROC1"/>
    <property type="match status" value="1"/>
</dbReference>
<keyword evidence="2" id="KW-0238">DNA-binding</keyword>
<dbReference type="CDD" id="cd00093">
    <property type="entry name" value="HTH_XRE"/>
    <property type="match status" value="1"/>
</dbReference>
<dbReference type="SUPFAM" id="SSF47413">
    <property type="entry name" value="lambda repressor-like DNA-binding domains"/>
    <property type="match status" value="1"/>
</dbReference>
<keyword evidence="6" id="KW-1185">Reference proteome</keyword>
<dbReference type="InterPro" id="IPR015927">
    <property type="entry name" value="Peptidase_S24_S26A/B/C"/>
</dbReference>
<proteinExistence type="predicted"/>
<dbReference type="PANTHER" id="PTHR40661">
    <property type="match status" value="1"/>
</dbReference>
<evidence type="ECO:0000256" key="1">
    <source>
        <dbReference type="ARBA" id="ARBA00023015"/>
    </source>
</evidence>